<dbReference type="Pfam" id="PF14947">
    <property type="entry name" value="HTH_45"/>
    <property type="match status" value="1"/>
</dbReference>
<dbReference type="EMBL" id="BMQS01000008">
    <property type="protein sequence ID" value="GGT94382.1"/>
    <property type="molecule type" value="Genomic_DNA"/>
</dbReference>
<dbReference type="Proteomes" id="UP000616143">
    <property type="component" value="Unassembled WGS sequence"/>
</dbReference>
<feature type="domain" description="ArnR1-like winged helix-turn-helix" evidence="1">
    <location>
        <begin position="8"/>
        <end position="83"/>
    </location>
</feature>
<evidence type="ECO:0000259" key="1">
    <source>
        <dbReference type="Pfam" id="PF14947"/>
    </source>
</evidence>
<dbReference type="RefSeq" id="WP_126449534.1">
    <property type="nucleotide sequence ID" value="NZ_AP018553.1"/>
</dbReference>
<proteinExistence type="predicted"/>
<accession>A0A348B1Y2</accession>
<evidence type="ECO:0000313" key="4">
    <source>
        <dbReference type="Proteomes" id="UP000276741"/>
    </source>
</evidence>
<evidence type="ECO:0000313" key="3">
    <source>
        <dbReference type="EMBL" id="GGT94382.1"/>
    </source>
</evidence>
<dbReference type="InterPro" id="IPR038723">
    <property type="entry name" value="ArnR1-like_HTH"/>
</dbReference>
<reference evidence="3" key="1">
    <citation type="journal article" date="2014" name="Int. J. Syst. Evol. Microbiol.">
        <title>Complete genome sequence of Corynebacterium casei LMG S-19264T (=DSM 44701T), isolated from a smear-ripened cheese.</title>
        <authorList>
            <consortium name="US DOE Joint Genome Institute (JGI-PGF)"/>
            <person name="Walter F."/>
            <person name="Albersmeier A."/>
            <person name="Kalinowski J."/>
            <person name="Ruckert C."/>
        </authorList>
    </citation>
    <scope>NUCLEOTIDE SEQUENCE</scope>
    <source>
        <strain evidence="3">JCM 31740</strain>
    </source>
</reference>
<dbReference type="KEGG" id="sacd:HS1genome_0573"/>
<dbReference type="GeneID" id="38666081"/>
<dbReference type="Proteomes" id="UP000276741">
    <property type="component" value="Chromosome"/>
</dbReference>
<reference evidence="2" key="3">
    <citation type="journal article" date="2019" name="BMC Res. Notes">
        <title>Complete genome sequence of the Sulfodiicoccus acidiphilus strain HS-1T, the first crenarchaeon that lacks polB3, isolated from an acidic hot spring in Ohwaku-dani, Hakone, Japan.</title>
        <authorList>
            <person name="Sakai H.D."/>
            <person name="Kurosawa N."/>
        </authorList>
    </citation>
    <scope>NUCLEOTIDE SEQUENCE</scope>
    <source>
        <strain evidence="2">HS-1</strain>
    </source>
</reference>
<dbReference type="InterPro" id="IPR036390">
    <property type="entry name" value="WH_DNA-bd_sf"/>
</dbReference>
<sequence length="97" mass="11375">MAPGVNGKRDKYEIVYDILQVCKGGAKKTKLMYGANLSFELQKRYTELLIKKGLLMKQDEMYYITKKGSDILQVLQRYKEKKKDFEDALTKLKNFEI</sequence>
<protein>
    <recommendedName>
        <fullName evidence="1">ArnR1-like winged helix-turn-helix domain-containing protein</fullName>
    </recommendedName>
</protein>
<reference evidence="3" key="4">
    <citation type="submission" date="2020-09" db="EMBL/GenBank/DDBJ databases">
        <authorList>
            <person name="Sun Q."/>
            <person name="Ohkuma M."/>
        </authorList>
    </citation>
    <scope>NUCLEOTIDE SEQUENCE</scope>
    <source>
        <strain evidence="3">JCM 31740</strain>
    </source>
</reference>
<keyword evidence="4" id="KW-1185">Reference proteome</keyword>
<dbReference type="Gene3D" id="1.10.10.10">
    <property type="entry name" value="Winged helix-like DNA-binding domain superfamily/Winged helix DNA-binding domain"/>
    <property type="match status" value="1"/>
</dbReference>
<dbReference type="SUPFAM" id="SSF46785">
    <property type="entry name" value="Winged helix' DNA-binding domain"/>
    <property type="match status" value="1"/>
</dbReference>
<gene>
    <name evidence="3" type="ORF">GCM10007116_09970</name>
    <name evidence="2" type="ORF">HS1genome_0573</name>
</gene>
<name>A0A348B1Y2_9CREN</name>
<dbReference type="AlphaFoldDB" id="A0A348B1Y2"/>
<dbReference type="OrthoDB" id="140255at2157"/>
<dbReference type="EMBL" id="AP018553">
    <property type="protein sequence ID" value="BBD72184.1"/>
    <property type="molecule type" value="Genomic_DNA"/>
</dbReference>
<dbReference type="InterPro" id="IPR036388">
    <property type="entry name" value="WH-like_DNA-bd_sf"/>
</dbReference>
<evidence type="ECO:0000313" key="2">
    <source>
        <dbReference type="EMBL" id="BBD72184.1"/>
    </source>
</evidence>
<organism evidence="2 4">
    <name type="scientific">Sulfodiicoccus acidiphilus</name>
    <dbReference type="NCBI Taxonomy" id="1670455"/>
    <lineage>
        <taxon>Archaea</taxon>
        <taxon>Thermoproteota</taxon>
        <taxon>Thermoprotei</taxon>
        <taxon>Sulfolobales</taxon>
        <taxon>Sulfolobaceae</taxon>
        <taxon>Sulfodiicoccus</taxon>
    </lineage>
</organism>
<reference evidence="4" key="2">
    <citation type="submission" date="2018-04" db="EMBL/GenBank/DDBJ databases">
        <title>Complete genome sequence of Sulfodiicoccus acidiphilus strain HS-1.</title>
        <authorList>
            <person name="Sakai H.D."/>
            <person name="Kurosawa N."/>
        </authorList>
    </citation>
    <scope>NUCLEOTIDE SEQUENCE [LARGE SCALE GENOMIC DNA]</scope>
    <source>
        <strain evidence="4">HS-1</strain>
    </source>
</reference>